<dbReference type="Gene3D" id="3.40.50.720">
    <property type="entry name" value="NAD(P)-binding Rossmann-like Domain"/>
    <property type="match status" value="1"/>
</dbReference>
<feature type="domain" description="Alcohol dehydrogenase-like C-terminal" evidence="6">
    <location>
        <begin position="183"/>
        <end position="301"/>
    </location>
</feature>
<evidence type="ECO:0000259" key="6">
    <source>
        <dbReference type="Pfam" id="PF00107"/>
    </source>
</evidence>
<dbReference type="SUPFAM" id="SSF50129">
    <property type="entry name" value="GroES-like"/>
    <property type="match status" value="1"/>
</dbReference>
<dbReference type="Pfam" id="PF00107">
    <property type="entry name" value="ADH_zinc_N"/>
    <property type="match status" value="1"/>
</dbReference>
<comment type="caution">
    <text evidence="8">The sequence shown here is derived from an EMBL/GenBank/DDBJ whole genome shotgun (WGS) entry which is preliminary data.</text>
</comment>
<dbReference type="Gene3D" id="3.90.180.10">
    <property type="entry name" value="Medium-chain alcohol dehydrogenases, catalytic domain"/>
    <property type="match status" value="1"/>
</dbReference>
<dbReference type="Proteomes" id="UP000578112">
    <property type="component" value="Unassembled WGS sequence"/>
</dbReference>
<evidence type="ECO:0000256" key="1">
    <source>
        <dbReference type="ARBA" id="ARBA00001947"/>
    </source>
</evidence>
<keyword evidence="3 5" id="KW-0862">Zinc</keyword>
<evidence type="ECO:0000256" key="3">
    <source>
        <dbReference type="ARBA" id="ARBA00022833"/>
    </source>
</evidence>
<dbReference type="Pfam" id="PF08240">
    <property type="entry name" value="ADH_N"/>
    <property type="match status" value="1"/>
</dbReference>
<evidence type="ECO:0000256" key="2">
    <source>
        <dbReference type="ARBA" id="ARBA00022723"/>
    </source>
</evidence>
<keyword evidence="2 5" id="KW-0479">Metal-binding</keyword>
<protein>
    <submittedName>
        <fullName evidence="8">Threonine dehydrogenase-like Zn-dependent dehydrogenase</fullName>
    </submittedName>
</protein>
<dbReference type="AlphaFoldDB" id="A0A7W7HWS9"/>
<gene>
    <name evidence="8" type="ORF">BJ971_002775</name>
</gene>
<evidence type="ECO:0000256" key="5">
    <source>
        <dbReference type="RuleBase" id="RU361277"/>
    </source>
</evidence>
<proteinExistence type="inferred from homology"/>
<feature type="domain" description="Alcohol dehydrogenase-like N-terminal" evidence="7">
    <location>
        <begin position="25"/>
        <end position="131"/>
    </location>
</feature>
<keyword evidence="4" id="KW-0560">Oxidoreductase</keyword>
<dbReference type="InterPro" id="IPR002328">
    <property type="entry name" value="ADH_Zn_CS"/>
</dbReference>
<reference evidence="8 9" key="1">
    <citation type="submission" date="2020-08" db="EMBL/GenBank/DDBJ databases">
        <title>Sequencing the genomes of 1000 actinobacteria strains.</title>
        <authorList>
            <person name="Klenk H.-P."/>
        </authorList>
    </citation>
    <scope>NUCLEOTIDE SEQUENCE [LARGE SCALE GENOMIC DNA]</scope>
    <source>
        <strain evidence="8 9">DSM 43149</strain>
    </source>
</reference>
<comment type="cofactor">
    <cofactor evidence="1 5">
        <name>Zn(2+)</name>
        <dbReference type="ChEBI" id="CHEBI:29105"/>
    </cofactor>
</comment>
<evidence type="ECO:0000259" key="7">
    <source>
        <dbReference type="Pfam" id="PF08240"/>
    </source>
</evidence>
<sequence length="349" mass="36142">MHAAMWYGTRDVRWEERPDPAIQLPTDAVVRVVAACVCGSDLWTYRGARPPADPHPIGHEFVGVVEETGAAVSTLNAGDFVISPFSISDGTCAHCRRGVTTSCAQLQWYGGRDRDGRVLDGGQGRYVRVPLADGTLVATPGLPDTGQIPALLALSDVLVTGHHAAVSGGAGPGRTVAVVGDGAVGLCAVLASVRLGAERVIAFSSHADRQEVATRFGATDIIAARGDEGAAALHDLLAGEGADAVLECVGNKQSMAQAVASVRPGGTVGYVGVPLGGAELPIQKMFDDNIAVAGGVAPVRPYLPELLADVLAGTLDASAVFDLHLPMEEVAQAYAAMDERRSIKTLLWP</sequence>
<dbReference type="InterPro" id="IPR013149">
    <property type="entry name" value="ADH-like_C"/>
</dbReference>
<dbReference type="InterPro" id="IPR013154">
    <property type="entry name" value="ADH-like_N"/>
</dbReference>
<dbReference type="RefSeq" id="WP_184993166.1">
    <property type="nucleotide sequence ID" value="NZ_BOMK01000074.1"/>
</dbReference>
<accession>A0A7W7HWS9</accession>
<dbReference type="GO" id="GO:0008270">
    <property type="term" value="F:zinc ion binding"/>
    <property type="evidence" value="ECO:0007669"/>
    <property type="project" value="InterPro"/>
</dbReference>
<organism evidence="8 9">
    <name type="scientific">Actinoplanes digitatis</name>
    <dbReference type="NCBI Taxonomy" id="1868"/>
    <lineage>
        <taxon>Bacteria</taxon>
        <taxon>Bacillati</taxon>
        <taxon>Actinomycetota</taxon>
        <taxon>Actinomycetes</taxon>
        <taxon>Micromonosporales</taxon>
        <taxon>Micromonosporaceae</taxon>
        <taxon>Actinoplanes</taxon>
    </lineage>
</organism>
<evidence type="ECO:0000313" key="9">
    <source>
        <dbReference type="Proteomes" id="UP000578112"/>
    </source>
</evidence>
<evidence type="ECO:0000256" key="4">
    <source>
        <dbReference type="ARBA" id="ARBA00023002"/>
    </source>
</evidence>
<dbReference type="InterPro" id="IPR036291">
    <property type="entry name" value="NAD(P)-bd_dom_sf"/>
</dbReference>
<dbReference type="PANTHER" id="PTHR42813">
    <property type="entry name" value="ZINC-TYPE ALCOHOL DEHYDROGENASE-LIKE"/>
    <property type="match status" value="1"/>
</dbReference>
<evidence type="ECO:0000313" key="8">
    <source>
        <dbReference type="EMBL" id="MBB4762219.1"/>
    </source>
</evidence>
<dbReference type="PANTHER" id="PTHR42813:SF2">
    <property type="entry name" value="DEHYDROGENASE, ZINC-CONTAINING, PUTATIVE (AFU_ORTHOLOGUE AFUA_2G02810)-RELATED"/>
    <property type="match status" value="1"/>
</dbReference>
<dbReference type="InterPro" id="IPR011032">
    <property type="entry name" value="GroES-like_sf"/>
</dbReference>
<dbReference type="SUPFAM" id="SSF51735">
    <property type="entry name" value="NAD(P)-binding Rossmann-fold domains"/>
    <property type="match status" value="1"/>
</dbReference>
<dbReference type="PROSITE" id="PS00059">
    <property type="entry name" value="ADH_ZINC"/>
    <property type="match status" value="1"/>
</dbReference>
<dbReference type="GO" id="GO:0016491">
    <property type="term" value="F:oxidoreductase activity"/>
    <property type="evidence" value="ECO:0007669"/>
    <property type="project" value="UniProtKB-KW"/>
</dbReference>
<comment type="similarity">
    <text evidence="5">Belongs to the zinc-containing alcohol dehydrogenase family.</text>
</comment>
<keyword evidence="9" id="KW-1185">Reference proteome</keyword>
<dbReference type="EMBL" id="JACHNH010000001">
    <property type="protein sequence ID" value="MBB4762219.1"/>
    <property type="molecule type" value="Genomic_DNA"/>
</dbReference>
<name>A0A7W7HWS9_9ACTN</name>